<protein>
    <submittedName>
        <fullName evidence="1">Uncharacterized protein</fullName>
    </submittedName>
</protein>
<reference evidence="1 2" key="1">
    <citation type="submission" date="2018-11" db="EMBL/GenBank/DDBJ databases">
        <title>Draft genome sequence of Gordonia sp. RS15-1S isolated from rice stems.</title>
        <authorList>
            <person name="Muangham S."/>
        </authorList>
    </citation>
    <scope>NUCLEOTIDE SEQUENCE [LARGE SCALE GENOMIC DNA]</scope>
    <source>
        <strain evidence="1 2">RS15-1S</strain>
    </source>
</reference>
<evidence type="ECO:0000313" key="2">
    <source>
        <dbReference type="Proteomes" id="UP000267536"/>
    </source>
</evidence>
<accession>A0A3N4GR47</accession>
<gene>
    <name evidence="1" type="ORF">EF294_06130</name>
</gene>
<keyword evidence="2" id="KW-1185">Reference proteome</keyword>
<dbReference type="Proteomes" id="UP000267536">
    <property type="component" value="Unassembled WGS sequence"/>
</dbReference>
<dbReference type="AlphaFoldDB" id="A0A3N4GR47"/>
<organism evidence="1 2">
    <name type="scientific">Gordonia oryzae</name>
    <dbReference type="NCBI Taxonomy" id="2487349"/>
    <lineage>
        <taxon>Bacteria</taxon>
        <taxon>Bacillati</taxon>
        <taxon>Actinomycetota</taxon>
        <taxon>Actinomycetes</taxon>
        <taxon>Mycobacteriales</taxon>
        <taxon>Gordoniaceae</taxon>
        <taxon>Gordonia</taxon>
    </lineage>
</organism>
<proteinExistence type="predicted"/>
<name>A0A3N4GR47_9ACTN</name>
<comment type="caution">
    <text evidence="1">The sequence shown here is derived from an EMBL/GenBank/DDBJ whole genome shotgun (WGS) entry which is preliminary data.</text>
</comment>
<dbReference type="EMBL" id="RKMH01000004">
    <property type="protein sequence ID" value="RPA64705.1"/>
    <property type="molecule type" value="Genomic_DNA"/>
</dbReference>
<evidence type="ECO:0000313" key="1">
    <source>
        <dbReference type="EMBL" id="RPA64705.1"/>
    </source>
</evidence>
<sequence>MKNDNFDPPDKPRHWLPVTAGVDVQAQVRDDFSGRSTPLTVVMRMLQTIQQLLHGSLGRQYRYHL</sequence>